<dbReference type="GO" id="GO:0000160">
    <property type="term" value="P:phosphorelay signal transduction system"/>
    <property type="evidence" value="ECO:0007669"/>
    <property type="project" value="InterPro"/>
</dbReference>
<evidence type="ECO:0000313" key="6">
    <source>
        <dbReference type="EMBL" id="KPV49670.1"/>
    </source>
</evidence>
<dbReference type="Gene3D" id="3.40.50.2300">
    <property type="match status" value="1"/>
</dbReference>
<feature type="domain" description="Response regulatory" evidence="5">
    <location>
        <begin position="15"/>
        <end position="129"/>
    </location>
</feature>
<evidence type="ECO:0000256" key="3">
    <source>
        <dbReference type="ARBA" id="ARBA00023163"/>
    </source>
</evidence>
<evidence type="ECO:0000313" key="7">
    <source>
        <dbReference type="Proteomes" id="UP000050509"/>
    </source>
</evidence>
<dbReference type="GO" id="GO:0016787">
    <property type="term" value="F:hydrolase activity"/>
    <property type="evidence" value="ECO:0007669"/>
    <property type="project" value="UniProtKB-KW"/>
</dbReference>
<accession>A0A0P9DAS1</accession>
<dbReference type="AlphaFoldDB" id="A0A0P9DAS1"/>
<sequence>MSTIAQSEQTVTPARVLIVEDDTNVRDFCVRLLRMNGYQVVAAENGRVALGLLEESRYDLVFTDLQMPEMGGIELLHELRQRYPETDAIVFTAHATVETARQALKLGAFDYLTKPVTVDDLERTVRRAMEWRRVREEKQRLSEIVALHEVSQTFASTLDTATAVRDIT</sequence>
<reference evidence="6 7" key="1">
    <citation type="submission" date="2015-09" db="EMBL/GenBank/DDBJ databases">
        <title>Draft genome sequence of Kouleothrix aurantiaca JCM 19913.</title>
        <authorList>
            <person name="Hemp J."/>
        </authorList>
    </citation>
    <scope>NUCLEOTIDE SEQUENCE [LARGE SCALE GENOMIC DNA]</scope>
    <source>
        <strain evidence="6 7">COM-B</strain>
    </source>
</reference>
<evidence type="ECO:0000259" key="5">
    <source>
        <dbReference type="PROSITE" id="PS50110"/>
    </source>
</evidence>
<keyword evidence="6" id="KW-0378">Hydrolase</keyword>
<feature type="non-terminal residue" evidence="6">
    <location>
        <position position="168"/>
    </location>
</feature>
<dbReference type="PANTHER" id="PTHR43228">
    <property type="entry name" value="TWO-COMPONENT RESPONSE REGULATOR"/>
    <property type="match status" value="1"/>
</dbReference>
<dbReference type="CDD" id="cd17536">
    <property type="entry name" value="REC_YesN-like"/>
    <property type="match status" value="1"/>
</dbReference>
<keyword evidence="1 4" id="KW-0597">Phosphoprotein</keyword>
<comment type="caution">
    <text evidence="6">The sequence shown here is derived from an EMBL/GenBank/DDBJ whole genome shotgun (WGS) entry which is preliminary data.</text>
</comment>
<evidence type="ECO:0000256" key="1">
    <source>
        <dbReference type="ARBA" id="ARBA00022553"/>
    </source>
</evidence>
<dbReference type="SUPFAM" id="SSF52172">
    <property type="entry name" value="CheY-like"/>
    <property type="match status" value="1"/>
</dbReference>
<dbReference type="EMBL" id="LJCR01001823">
    <property type="protein sequence ID" value="KPV49670.1"/>
    <property type="molecule type" value="Genomic_DNA"/>
</dbReference>
<name>A0A0P9DAS1_9CHLR</name>
<organism evidence="6 7">
    <name type="scientific">Kouleothrix aurantiaca</name>
    <dbReference type="NCBI Taxonomy" id="186479"/>
    <lineage>
        <taxon>Bacteria</taxon>
        <taxon>Bacillati</taxon>
        <taxon>Chloroflexota</taxon>
        <taxon>Chloroflexia</taxon>
        <taxon>Chloroflexales</taxon>
        <taxon>Roseiflexineae</taxon>
        <taxon>Roseiflexaceae</taxon>
        <taxon>Kouleothrix</taxon>
    </lineage>
</organism>
<dbReference type="SMART" id="SM00448">
    <property type="entry name" value="REC"/>
    <property type="match status" value="1"/>
</dbReference>
<dbReference type="InterPro" id="IPR001789">
    <property type="entry name" value="Sig_transdc_resp-reg_receiver"/>
</dbReference>
<evidence type="ECO:0000256" key="2">
    <source>
        <dbReference type="ARBA" id="ARBA00023015"/>
    </source>
</evidence>
<keyword evidence="2" id="KW-0805">Transcription regulation</keyword>
<dbReference type="InterPro" id="IPR052048">
    <property type="entry name" value="ST_Response_Regulator"/>
</dbReference>
<dbReference type="PANTHER" id="PTHR43228:SF1">
    <property type="entry name" value="TWO-COMPONENT RESPONSE REGULATOR ARR22"/>
    <property type="match status" value="1"/>
</dbReference>
<dbReference type="Pfam" id="PF00072">
    <property type="entry name" value="Response_reg"/>
    <property type="match status" value="1"/>
</dbReference>
<feature type="modified residue" description="4-aspartylphosphate" evidence="4">
    <location>
        <position position="64"/>
    </location>
</feature>
<dbReference type="FunFam" id="3.40.50.2300:FF:000018">
    <property type="entry name" value="DNA-binding transcriptional regulator NtrC"/>
    <property type="match status" value="1"/>
</dbReference>
<dbReference type="Proteomes" id="UP000050509">
    <property type="component" value="Unassembled WGS sequence"/>
</dbReference>
<evidence type="ECO:0000256" key="4">
    <source>
        <dbReference type="PROSITE-ProRule" id="PRU00169"/>
    </source>
</evidence>
<dbReference type="PROSITE" id="PS50110">
    <property type="entry name" value="RESPONSE_REGULATORY"/>
    <property type="match status" value="1"/>
</dbReference>
<gene>
    <name evidence="6" type="ORF">SE17_31295</name>
</gene>
<dbReference type="InterPro" id="IPR011006">
    <property type="entry name" value="CheY-like_superfamily"/>
</dbReference>
<proteinExistence type="predicted"/>
<protein>
    <submittedName>
        <fullName evidence="6">Phosphohydrolase</fullName>
    </submittedName>
</protein>
<keyword evidence="3" id="KW-0804">Transcription</keyword>
<keyword evidence="7" id="KW-1185">Reference proteome</keyword>